<feature type="compositionally biased region" description="Low complexity" evidence="11">
    <location>
        <begin position="485"/>
        <end position="507"/>
    </location>
</feature>
<dbReference type="InterPro" id="IPR014292">
    <property type="entry name" value="Acyl_transf_WS/DGAT"/>
</dbReference>
<evidence type="ECO:0000256" key="11">
    <source>
        <dbReference type="SAM" id="MobiDB-lite"/>
    </source>
</evidence>
<dbReference type="Pfam" id="PF06974">
    <property type="entry name" value="WS_DGAT_C"/>
    <property type="match status" value="1"/>
</dbReference>
<organism evidence="14 15">
    <name type="scientific">Polaromonas jejuensis</name>
    <dbReference type="NCBI Taxonomy" id="457502"/>
    <lineage>
        <taxon>Bacteria</taxon>
        <taxon>Pseudomonadati</taxon>
        <taxon>Pseudomonadota</taxon>
        <taxon>Betaproteobacteria</taxon>
        <taxon>Burkholderiales</taxon>
        <taxon>Comamonadaceae</taxon>
        <taxon>Polaromonas</taxon>
    </lineage>
</organism>
<proteinExistence type="inferred from homology"/>
<sequence>MKSLTGLDATFLYLETPEMPMHVGSLNLCELPAGFKGSFHKEVTKHIAKRMHLAPVFSRKLVFMPLDLGHPLWVEADSVDIGFHIRRADPAKKGAAPMTLAEVHKLCAQLHSELIDRNFPLWEFYIFDRIKLPDGKLVAGFFSKIHHAALDGKGGVMLANAILDLSPVPREVPPPDPSRRRKLESDLKLGKMIGSVFSSSFGQLVKAAKSLPAAASTFGSTLARQSMASSATGVRPKMPMKLAPPTPFNTGISTGRVFVTATIPLAECKAMGKAVGGSFNDMVLWICSTALRDYLAQHHSLPKKSLVAAMPVSLREAGATDASNLGNQVSLSLVELGTHLAHPLKRMSAIMASTAKVKTSMQSLKGLLPTDYPSLLAPWLVGGAAKLALNAYGKSGMASRLPRVANLAISNVPGPPVPLYLAGAKFLTFHPLSIILHGLALNITIQTYAGQVDFGIIADRKALPQAKDLARAIEAAFQEAQGLMATTSPAATPTTPKKTSKTAVSKTAKLERPPSVKRGKRPDTVSAPTTPKTFSASSHGQSVIQAASTKPIPRKTNPRPGSRQAVPA</sequence>
<dbReference type="RefSeq" id="WP_068832522.1">
    <property type="nucleotide sequence ID" value="NZ_JBHSMX010000024.1"/>
</dbReference>
<evidence type="ECO:0000256" key="2">
    <source>
        <dbReference type="ARBA" id="ARBA00005189"/>
    </source>
</evidence>
<protein>
    <recommendedName>
        <fullName evidence="4">diacylglycerol O-acyltransferase</fullName>
        <ecNumber evidence="4">2.3.1.20</ecNumber>
    </recommendedName>
</protein>
<dbReference type="Proteomes" id="UP001596084">
    <property type="component" value="Unassembled WGS sequence"/>
</dbReference>
<comment type="pathway">
    <text evidence="2">Lipid metabolism.</text>
</comment>
<dbReference type="EMBL" id="JBHSMX010000024">
    <property type="protein sequence ID" value="MFC5522261.1"/>
    <property type="molecule type" value="Genomic_DNA"/>
</dbReference>
<dbReference type="InterPro" id="IPR009721">
    <property type="entry name" value="O-acyltransferase_WSD1_C"/>
</dbReference>
<evidence type="ECO:0000256" key="9">
    <source>
        <dbReference type="ARBA" id="ARBA00023315"/>
    </source>
</evidence>
<keyword evidence="8" id="KW-0443">Lipid metabolism</keyword>
<evidence type="ECO:0000313" key="15">
    <source>
        <dbReference type="Proteomes" id="UP001596084"/>
    </source>
</evidence>
<keyword evidence="9" id="KW-0012">Acyltransferase</keyword>
<gene>
    <name evidence="14" type="ORF">ACFPP7_15270</name>
</gene>
<dbReference type="PANTHER" id="PTHR31650">
    <property type="entry name" value="O-ACYLTRANSFERASE (WSD1-LIKE) FAMILY PROTEIN"/>
    <property type="match status" value="1"/>
</dbReference>
<comment type="similarity">
    <text evidence="3">Belongs to the long-chain O-acyltransferase family.</text>
</comment>
<evidence type="ECO:0000256" key="8">
    <source>
        <dbReference type="ARBA" id="ARBA00023098"/>
    </source>
</evidence>
<accession>A0ABW0QBL4</accession>
<comment type="pathway">
    <text evidence="1">Glycerolipid metabolism; triacylglycerol biosynthesis.</text>
</comment>
<dbReference type="InterPro" id="IPR045034">
    <property type="entry name" value="O-acyltransferase_WSD1-like"/>
</dbReference>
<evidence type="ECO:0000256" key="3">
    <source>
        <dbReference type="ARBA" id="ARBA00009587"/>
    </source>
</evidence>
<evidence type="ECO:0000256" key="6">
    <source>
        <dbReference type="ARBA" id="ARBA00022679"/>
    </source>
</evidence>
<dbReference type="NCBIfam" id="TIGR02946">
    <property type="entry name" value="acyl_WS_DGAT"/>
    <property type="match status" value="1"/>
</dbReference>
<dbReference type="PANTHER" id="PTHR31650:SF1">
    <property type="entry name" value="WAX ESTER SYNTHASE_DIACYLGLYCEROL ACYLTRANSFERASE 4-RELATED"/>
    <property type="match status" value="1"/>
</dbReference>
<evidence type="ECO:0000256" key="4">
    <source>
        <dbReference type="ARBA" id="ARBA00013244"/>
    </source>
</evidence>
<name>A0ABW0QBL4_9BURK</name>
<comment type="caution">
    <text evidence="14">The sequence shown here is derived from an EMBL/GenBank/DDBJ whole genome shotgun (WGS) entry which is preliminary data.</text>
</comment>
<dbReference type="EC" id="2.3.1.20" evidence="4"/>
<keyword evidence="6" id="KW-0808">Transferase</keyword>
<evidence type="ECO:0000256" key="5">
    <source>
        <dbReference type="ARBA" id="ARBA00022516"/>
    </source>
</evidence>
<feature type="domain" description="O-acyltransferase WSD1-like N-terminal" evidence="12">
    <location>
        <begin position="4"/>
        <end position="283"/>
    </location>
</feature>
<keyword evidence="5" id="KW-0444">Lipid biosynthesis</keyword>
<keyword evidence="7" id="KW-0319">Glycerol metabolism</keyword>
<comment type="catalytic activity">
    <reaction evidence="10">
        <text>an acyl-CoA + a 1,2-diacyl-sn-glycerol = a triacyl-sn-glycerol + CoA</text>
        <dbReference type="Rhea" id="RHEA:10868"/>
        <dbReference type="ChEBI" id="CHEBI:17815"/>
        <dbReference type="ChEBI" id="CHEBI:57287"/>
        <dbReference type="ChEBI" id="CHEBI:58342"/>
        <dbReference type="ChEBI" id="CHEBI:64615"/>
        <dbReference type="EC" id="2.3.1.20"/>
    </reaction>
</comment>
<evidence type="ECO:0000313" key="14">
    <source>
        <dbReference type="EMBL" id="MFC5522261.1"/>
    </source>
</evidence>
<feature type="compositionally biased region" description="Polar residues" evidence="11">
    <location>
        <begin position="526"/>
        <end position="548"/>
    </location>
</feature>
<evidence type="ECO:0000259" key="12">
    <source>
        <dbReference type="Pfam" id="PF03007"/>
    </source>
</evidence>
<keyword evidence="15" id="KW-1185">Reference proteome</keyword>
<reference evidence="15" key="1">
    <citation type="journal article" date="2019" name="Int. J. Syst. Evol. Microbiol.">
        <title>The Global Catalogue of Microorganisms (GCM) 10K type strain sequencing project: providing services to taxonomists for standard genome sequencing and annotation.</title>
        <authorList>
            <consortium name="The Broad Institute Genomics Platform"/>
            <consortium name="The Broad Institute Genome Sequencing Center for Infectious Disease"/>
            <person name="Wu L."/>
            <person name="Ma J."/>
        </authorList>
    </citation>
    <scope>NUCLEOTIDE SEQUENCE [LARGE SCALE GENOMIC DNA]</scope>
    <source>
        <strain evidence="15">CGMCC 4.7277</strain>
    </source>
</reference>
<evidence type="ECO:0000256" key="10">
    <source>
        <dbReference type="ARBA" id="ARBA00048109"/>
    </source>
</evidence>
<feature type="domain" description="O-acyltransferase WSD1 C-terminal" evidence="13">
    <location>
        <begin position="326"/>
        <end position="479"/>
    </location>
</feature>
<dbReference type="Pfam" id="PF03007">
    <property type="entry name" value="WS_DGAT_cat"/>
    <property type="match status" value="1"/>
</dbReference>
<evidence type="ECO:0000259" key="13">
    <source>
        <dbReference type="Pfam" id="PF06974"/>
    </source>
</evidence>
<evidence type="ECO:0000256" key="1">
    <source>
        <dbReference type="ARBA" id="ARBA00004771"/>
    </source>
</evidence>
<feature type="region of interest" description="Disordered" evidence="11">
    <location>
        <begin position="485"/>
        <end position="568"/>
    </location>
</feature>
<evidence type="ECO:0000256" key="7">
    <source>
        <dbReference type="ARBA" id="ARBA00022798"/>
    </source>
</evidence>
<dbReference type="InterPro" id="IPR004255">
    <property type="entry name" value="O-acyltransferase_WSD1_N"/>
</dbReference>